<dbReference type="KEGG" id="hyj:FHG12_07015"/>
<dbReference type="Proteomes" id="UP000305398">
    <property type="component" value="Chromosome"/>
</dbReference>
<dbReference type="Gene3D" id="3.40.50.720">
    <property type="entry name" value="NAD(P)-binding Rossmann-like Domain"/>
    <property type="match status" value="1"/>
</dbReference>
<evidence type="ECO:0000313" key="5">
    <source>
        <dbReference type="EMBL" id="QDA59872.1"/>
    </source>
</evidence>
<accession>A0A5B8A158</accession>
<evidence type="ECO:0000259" key="3">
    <source>
        <dbReference type="Pfam" id="PF01408"/>
    </source>
</evidence>
<gene>
    <name evidence="5" type="ORF">FHG12_07015</name>
</gene>
<reference evidence="5 6" key="1">
    <citation type="submission" date="2019-06" db="EMBL/GenBank/DDBJ databases">
        <authorList>
            <person name="Srinivasan S."/>
        </authorList>
    </citation>
    <scope>NUCLEOTIDE SEQUENCE [LARGE SCALE GENOMIC DNA]</scope>
    <source>
        <strain evidence="5 6">17J68-5</strain>
    </source>
</reference>
<evidence type="ECO:0000313" key="6">
    <source>
        <dbReference type="Proteomes" id="UP000305398"/>
    </source>
</evidence>
<evidence type="ECO:0000256" key="1">
    <source>
        <dbReference type="ARBA" id="ARBA00010928"/>
    </source>
</evidence>
<proteinExistence type="inferred from homology"/>
<dbReference type="InterPro" id="IPR050984">
    <property type="entry name" value="Gfo/Idh/MocA_domain"/>
</dbReference>
<dbReference type="AlphaFoldDB" id="A0A5B8A158"/>
<dbReference type="SUPFAM" id="SSF51735">
    <property type="entry name" value="NAD(P)-binding Rossmann-fold domains"/>
    <property type="match status" value="1"/>
</dbReference>
<dbReference type="InterPro" id="IPR000683">
    <property type="entry name" value="Gfo/Idh/MocA-like_OxRdtase_N"/>
</dbReference>
<dbReference type="Gene3D" id="3.30.360.10">
    <property type="entry name" value="Dihydrodipicolinate Reductase, domain 2"/>
    <property type="match status" value="1"/>
</dbReference>
<name>A0A5B8A158_9BACT</name>
<dbReference type="RefSeq" id="WP_139515052.1">
    <property type="nucleotide sequence ID" value="NZ_CP040896.1"/>
</dbReference>
<dbReference type="PANTHER" id="PTHR22604:SF105">
    <property type="entry name" value="TRANS-1,2-DIHYDROBENZENE-1,2-DIOL DEHYDROGENASE"/>
    <property type="match status" value="1"/>
</dbReference>
<evidence type="ECO:0000256" key="2">
    <source>
        <dbReference type="ARBA" id="ARBA00023002"/>
    </source>
</evidence>
<sequence>MRTFNWGIIGLGRIAHKFAESLQLVPNARLYGVASRSLDKAQQFAAQYNVAHAVGSYEELLKLPDLDVVYIATPHSEHHAHTLLCLRAGVPVLCEKAFALNTRQVQEMIATAREKQVFLMEALWTRFFPSTHKALEIIQSGAIGKVVHIAADFGFTAPYDPAARLFAPALAGGSLLDIGIYPLLISKFFLGNPTDIKAAGALTETGVDMNCAMSLAYENGATASLFSTLAATTDTTCTVYGSEGKLLMHSRFHHAKRLTLERPDEAPQDFFFDFPGHGYQYEIEHVQHCLEQNLVESPLVPWQFSLELMQQLDEVRRQLGVIYPGE</sequence>
<keyword evidence="2" id="KW-0560">Oxidoreductase</keyword>
<dbReference type="PANTHER" id="PTHR22604">
    <property type="entry name" value="OXIDOREDUCTASES"/>
    <property type="match status" value="1"/>
</dbReference>
<dbReference type="GO" id="GO:0016491">
    <property type="term" value="F:oxidoreductase activity"/>
    <property type="evidence" value="ECO:0007669"/>
    <property type="project" value="UniProtKB-KW"/>
</dbReference>
<protein>
    <submittedName>
        <fullName evidence="5">Gfo/Idh/MocA family oxidoreductase</fullName>
    </submittedName>
</protein>
<dbReference type="Pfam" id="PF01408">
    <property type="entry name" value="GFO_IDH_MocA"/>
    <property type="match status" value="1"/>
</dbReference>
<dbReference type="GO" id="GO:0000166">
    <property type="term" value="F:nucleotide binding"/>
    <property type="evidence" value="ECO:0007669"/>
    <property type="project" value="InterPro"/>
</dbReference>
<dbReference type="InterPro" id="IPR055170">
    <property type="entry name" value="GFO_IDH_MocA-like_dom"/>
</dbReference>
<dbReference type="Pfam" id="PF22725">
    <property type="entry name" value="GFO_IDH_MocA_C3"/>
    <property type="match status" value="1"/>
</dbReference>
<comment type="similarity">
    <text evidence="1">Belongs to the Gfo/Idh/MocA family.</text>
</comment>
<keyword evidence="6" id="KW-1185">Reference proteome</keyword>
<organism evidence="5 6">
    <name type="scientific">Hymenobacter jejuensis</name>
    <dbReference type="NCBI Taxonomy" id="2502781"/>
    <lineage>
        <taxon>Bacteria</taxon>
        <taxon>Pseudomonadati</taxon>
        <taxon>Bacteroidota</taxon>
        <taxon>Cytophagia</taxon>
        <taxon>Cytophagales</taxon>
        <taxon>Hymenobacteraceae</taxon>
        <taxon>Hymenobacter</taxon>
    </lineage>
</organism>
<feature type="domain" description="Gfo/Idh/MocA-like oxidoreductase N-terminal" evidence="3">
    <location>
        <begin position="4"/>
        <end position="121"/>
    </location>
</feature>
<dbReference type="InterPro" id="IPR036291">
    <property type="entry name" value="NAD(P)-bd_dom_sf"/>
</dbReference>
<dbReference type="OrthoDB" id="9795543at2"/>
<evidence type="ECO:0000259" key="4">
    <source>
        <dbReference type="Pfam" id="PF22725"/>
    </source>
</evidence>
<feature type="domain" description="GFO/IDH/MocA-like oxidoreductase" evidence="4">
    <location>
        <begin position="133"/>
        <end position="246"/>
    </location>
</feature>
<dbReference type="EMBL" id="CP040896">
    <property type="protein sequence ID" value="QDA59872.1"/>
    <property type="molecule type" value="Genomic_DNA"/>
</dbReference>
<dbReference type="SUPFAM" id="SSF55347">
    <property type="entry name" value="Glyceraldehyde-3-phosphate dehydrogenase-like, C-terminal domain"/>
    <property type="match status" value="1"/>
</dbReference>